<evidence type="ECO:0000313" key="2">
    <source>
        <dbReference type="Proteomes" id="UP000319383"/>
    </source>
</evidence>
<dbReference type="InterPro" id="IPR019587">
    <property type="entry name" value="Polyketide_cyclase/dehydratase"/>
</dbReference>
<protein>
    <submittedName>
        <fullName evidence="1">Polyketide cyclase / dehydrase and lipid transport</fullName>
    </submittedName>
</protein>
<keyword evidence="2" id="KW-1185">Reference proteome</keyword>
<dbReference type="Proteomes" id="UP000319383">
    <property type="component" value="Chromosome"/>
</dbReference>
<dbReference type="Pfam" id="PF10604">
    <property type="entry name" value="Polyketide_cyc2"/>
    <property type="match status" value="1"/>
</dbReference>
<dbReference type="InterPro" id="IPR023393">
    <property type="entry name" value="START-like_dom_sf"/>
</dbReference>
<evidence type="ECO:0000313" key="1">
    <source>
        <dbReference type="EMBL" id="QDU44988.1"/>
    </source>
</evidence>
<name>A0A517ZRA2_9PLAN</name>
<proteinExistence type="predicted"/>
<dbReference type="AlphaFoldDB" id="A0A517ZRA2"/>
<dbReference type="SUPFAM" id="SSF55961">
    <property type="entry name" value="Bet v1-like"/>
    <property type="match status" value="1"/>
</dbReference>
<reference evidence="1 2" key="1">
    <citation type="submission" date="2019-02" db="EMBL/GenBank/DDBJ databases">
        <title>Deep-cultivation of Planctomycetes and their phenomic and genomic characterization uncovers novel biology.</title>
        <authorList>
            <person name="Wiegand S."/>
            <person name="Jogler M."/>
            <person name="Boedeker C."/>
            <person name="Pinto D."/>
            <person name="Vollmers J."/>
            <person name="Rivas-Marin E."/>
            <person name="Kohn T."/>
            <person name="Peeters S.H."/>
            <person name="Heuer A."/>
            <person name="Rast P."/>
            <person name="Oberbeckmann S."/>
            <person name="Bunk B."/>
            <person name="Jeske O."/>
            <person name="Meyerdierks A."/>
            <person name="Storesund J.E."/>
            <person name="Kallscheuer N."/>
            <person name="Luecker S."/>
            <person name="Lage O.M."/>
            <person name="Pohl T."/>
            <person name="Merkel B.J."/>
            <person name="Hornburger P."/>
            <person name="Mueller R.-W."/>
            <person name="Bruemmer F."/>
            <person name="Labrenz M."/>
            <person name="Spormann A.M."/>
            <person name="Op den Camp H."/>
            <person name="Overmann J."/>
            <person name="Amann R."/>
            <person name="Jetten M.S.M."/>
            <person name="Mascher T."/>
            <person name="Medema M.H."/>
            <person name="Devos D.P."/>
            <person name="Kaster A.-K."/>
            <person name="Ovreas L."/>
            <person name="Rohde M."/>
            <person name="Galperin M.Y."/>
            <person name="Jogler C."/>
        </authorList>
    </citation>
    <scope>NUCLEOTIDE SEQUENCE [LARGE SCALE GENOMIC DNA]</scope>
    <source>
        <strain evidence="1 2">Mal52</strain>
    </source>
</reference>
<accession>A0A517ZRA2</accession>
<dbReference type="Gene3D" id="3.30.530.20">
    <property type="match status" value="1"/>
</dbReference>
<dbReference type="CDD" id="cd07812">
    <property type="entry name" value="SRPBCC"/>
    <property type="match status" value="1"/>
</dbReference>
<organism evidence="1 2">
    <name type="scientific">Symmachiella dynata</name>
    <dbReference type="NCBI Taxonomy" id="2527995"/>
    <lineage>
        <taxon>Bacteria</taxon>
        <taxon>Pseudomonadati</taxon>
        <taxon>Planctomycetota</taxon>
        <taxon>Planctomycetia</taxon>
        <taxon>Planctomycetales</taxon>
        <taxon>Planctomycetaceae</taxon>
        <taxon>Symmachiella</taxon>
    </lineage>
</organism>
<gene>
    <name evidence="1" type="ORF">Mal52_34760</name>
</gene>
<sequence length="154" mass="17480">MSSPIRFTCKNVLPDTPDEIAAHILELSNWPDFTGYGLLPGIKQAEFEIRTPEVVGTRIRATNCDGSSHTEEIIVWDLPRRLQLRMQDFSAPVSRIASHFDEFWEFAPANNGTQVTRTMELHAKSALTRPLLWLISKLLKRAIARHLCQLREGG</sequence>
<dbReference type="RefSeq" id="WP_197534252.1">
    <property type="nucleotide sequence ID" value="NZ_CP036276.1"/>
</dbReference>
<dbReference type="KEGG" id="sdyn:Mal52_34760"/>
<dbReference type="EMBL" id="CP036276">
    <property type="protein sequence ID" value="QDU44988.1"/>
    <property type="molecule type" value="Genomic_DNA"/>
</dbReference>